<protein>
    <recommendedName>
        <fullName evidence="4">STAS/SEC14 domain-containing protein</fullName>
    </recommendedName>
</protein>
<keyword evidence="1" id="KW-0472">Membrane</keyword>
<dbReference type="Proteomes" id="UP000236592">
    <property type="component" value="Chromosome"/>
</dbReference>
<dbReference type="RefSeq" id="WP_102996106.1">
    <property type="nucleotide sequence ID" value="NZ_CP025938.1"/>
</dbReference>
<gene>
    <name evidence="2" type="ORF">C1A40_12065</name>
</gene>
<keyword evidence="3" id="KW-1185">Reference proteome</keyword>
<keyword evidence="1" id="KW-0812">Transmembrane</keyword>
<name>A0A2I7SJQ8_9FLAO</name>
<evidence type="ECO:0000313" key="2">
    <source>
        <dbReference type="EMBL" id="AUS06139.1"/>
    </source>
</evidence>
<reference evidence="3" key="1">
    <citation type="submission" date="2018-01" db="EMBL/GenBank/DDBJ databases">
        <title>Complete genome of Tamlana sp. UJ94.</title>
        <authorList>
            <person name="Jung J."/>
            <person name="Chung D."/>
            <person name="Bae S.S."/>
            <person name="Baek K."/>
        </authorList>
    </citation>
    <scope>NUCLEOTIDE SEQUENCE [LARGE SCALE GENOMIC DNA]</scope>
    <source>
        <strain evidence="3">UJ94</strain>
    </source>
</reference>
<dbReference type="EMBL" id="CP025938">
    <property type="protein sequence ID" value="AUS06139.1"/>
    <property type="molecule type" value="Genomic_DNA"/>
</dbReference>
<accession>A0A2I7SJQ8</accession>
<dbReference type="AlphaFoldDB" id="A0A2I7SJQ8"/>
<evidence type="ECO:0000313" key="3">
    <source>
        <dbReference type="Proteomes" id="UP000236592"/>
    </source>
</evidence>
<feature type="transmembrane region" description="Helical" evidence="1">
    <location>
        <begin position="90"/>
        <end position="108"/>
    </location>
</feature>
<sequence>MKENIPDSTYAPPTWKHHNNVEYINMDFSKLSSDEMVINFFADTLDLVLQRPDKSVRVFADVKSIKIKPSTMRVLKEYGKKGQPKVKKSVMVGTVGLVSLLMKVYVNYTGSKMKFFTDYDIAMEYLTSD</sequence>
<evidence type="ECO:0000256" key="1">
    <source>
        <dbReference type="SAM" id="Phobius"/>
    </source>
</evidence>
<evidence type="ECO:0008006" key="4">
    <source>
        <dbReference type="Google" id="ProtNLM"/>
    </source>
</evidence>
<organism evidence="2 3">
    <name type="scientific">Pseudotamlana carrageenivorans</name>
    <dbReference type="NCBI Taxonomy" id="2069432"/>
    <lineage>
        <taxon>Bacteria</taxon>
        <taxon>Pseudomonadati</taxon>
        <taxon>Bacteroidota</taxon>
        <taxon>Flavobacteriia</taxon>
        <taxon>Flavobacteriales</taxon>
        <taxon>Flavobacteriaceae</taxon>
        <taxon>Pseudotamlana</taxon>
    </lineage>
</organism>
<proteinExistence type="predicted"/>
<dbReference type="KEGG" id="taj:C1A40_12065"/>
<keyword evidence="1" id="KW-1133">Transmembrane helix</keyword>